<keyword evidence="8 12" id="KW-1133">Transmembrane helix</keyword>
<evidence type="ECO:0000256" key="11">
    <source>
        <dbReference type="SAM" id="MobiDB-lite"/>
    </source>
</evidence>
<dbReference type="GO" id="GO:0005737">
    <property type="term" value="C:cytoplasm"/>
    <property type="evidence" value="ECO:0007669"/>
    <property type="project" value="UniProtKB-ARBA"/>
</dbReference>
<keyword evidence="7" id="KW-0067">ATP-binding</keyword>
<dbReference type="Pfam" id="PF00664">
    <property type="entry name" value="ABC_membrane"/>
    <property type="match status" value="2"/>
</dbReference>
<sequence>MSLRDLSYPSVGASIAGLTATTLVSIPHVRQLLLAYNQVEKRYQALDPNIDTEVIAKGKPPQSKWQRVTLVAVVGVATISALSSCILNTNKAPIPEFLRFVAWLLTLVQAIILISRRRSEDRYTLGVYSALGTLALSLSIALPYTVELHNRRRGLTLTASDARSILELVAALILLLVNLSLPQAGAGYRDGRVIDAQDSVSFLNRYTFSWAYETLALAAKNGHLNTDDLPLVGDEVRARTLADAFSTASATSTGWKKWLKIYWRDIALQVTIQLFTNAFHFLPHFMLLTILRLFEDRDAGANNQLQLWLTALSLGLSMVLVSWFISLRDFVADLKISLPINEQLFAVISRKAMGLKDVALPAAGDDEDEDDDDSDEEDDFPSGTKHSILNLLGVDVEKISDFVAYSHLLLDSILELSITVVFLTYLMGWRPTLAGCAIPFLLTPLYYYLTKRYSKREQALMERRDEKSSALTEMVRGMRQIKFSALENEWYNKIMRLRGKELDKQRDVFQLNVYLSAIWTFGPLSMSFLSIATHIYVNGAISASTAFTAISLFENLQNILSIFPEVLTDLLDASVSMGRIEDFLAFDEYEDGRIPGETISLQNAALTWPSSTREESETQFQLKDLNLDLPSGKLTIISGRSGAGKTLLLRSLIGEAEVLSGKVAVPTAESASSLEANPQNWIVNGVIAYVAQDPWIENATIRDAILFGLPFNPTRYDQVVKACALTPDLQTFPDGDKTDIGSNGINLSGGQKWRLALARALYSRASILVFDDIFSAVDSHVGRHLYENALTGSLTEGRTRILATHHVRLCLQAASYLVKLENGNVLYAGHPDGRLPHSSSEGTLDDGNSDTSSLDSRLESRPRLERSSTHQSKSDSKANTFYEEETRARGVVKAKVYKSYLKSSGGYFHWALIIIFFILALLLHLAAPYWVSIWTRAYDDKSTPSALVDTSGHRVIILPRSKSGIQLDRRLVYYGSIYLGISSLSWVLDLLCTQIIVSGSIRASQVVFEQFTKTILTVPLHFLDTTPVGQILNRFTSDFGVLDSDLALDLSYLLHSCVMILGVIVAALVTSPVVVGLGALALLASWAVGYFYVTGAREAKRLESTARSPIFELVGSLLTGLPTIRAFGRGKDYIERMYDLIDTHCQALWHRRLFTCWMAFWLSMVAAVFVASVSMIFVSIRTIDAPLAGFALSFALEMSDHISWLLSHYAQVEIDFNAAERLVEYTQLEQESKSGIEVPASWPTKGEIQVTALYVGYAPDLPPVLNGLDFFIRQGERIGIVGRTGAGKSSLAMTLLRCLEARSGSIHIDGIDISHVRLHDLRSRLGLISQDPVVFAGTVREVLDPFSQHDDTELHNALEKVSLLSFSEDMAAGEPGKPTATNDVFSLSFLIAEGGKNLSQGQRQLLCLARALVSRPKILIMDEATASIDMESDLRIQRTLRQEIHGCTLLVIAHRLSTIADFDRIIVMDQGKVAEMDSPAALMQTEYGIFRGLVEQSGEREAIEKMIYGDR</sequence>
<dbReference type="SUPFAM" id="SSF90123">
    <property type="entry name" value="ABC transporter transmembrane region"/>
    <property type="match status" value="2"/>
</dbReference>
<feature type="compositionally biased region" description="Acidic residues" evidence="11">
    <location>
        <begin position="364"/>
        <end position="380"/>
    </location>
</feature>
<feature type="domain" description="ABC transmembrane type-1" evidence="14">
    <location>
        <begin position="387"/>
        <end position="572"/>
    </location>
</feature>
<evidence type="ECO:0000256" key="6">
    <source>
        <dbReference type="ARBA" id="ARBA00022741"/>
    </source>
</evidence>
<dbReference type="SMART" id="SM00382">
    <property type="entry name" value="AAA"/>
    <property type="match status" value="2"/>
</dbReference>
<dbReference type="GO" id="GO:0016887">
    <property type="term" value="F:ATP hydrolysis activity"/>
    <property type="evidence" value="ECO:0007669"/>
    <property type="project" value="InterPro"/>
</dbReference>
<dbReference type="CDD" id="cd03250">
    <property type="entry name" value="ABCC_MRP_domain1"/>
    <property type="match status" value="1"/>
</dbReference>
<dbReference type="InterPro" id="IPR017871">
    <property type="entry name" value="ABC_transporter-like_CS"/>
</dbReference>
<keyword evidence="16" id="KW-1185">Reference proteome</keyword>
<feature type="transmembrane region" description="Helical" evidence="12">
    <location>
        <begin position="164"/>
        <end position="181"/>
    </location>
</feature>
<feature type="transmembrane region" description="Helical" evidence="12">
    <location>
        <begin position="1159"/>
        <end position="1180"/>
    </location>
</feature>
<feature type="transmembrane region" description="Helical" evidence="12">
    <location>
        <begin position="96"/>
        <end position="114"/>
    </location>
</feature>
<feature type="transmembrane region" description="Helical" evidence="12">
    <location>
        <begin position="1052"/>
        <end position="1069"/>
    </location>
</feature>
<feature type="transmembrane region" description="Helical" evidence="12">
    <location>
        <begin position="6"/>
        <end position="26"/>
    </location>
</feature>
<accession>A0A0F8WRT2</accession>
<feature type="domain" description="ABC transporter" evidence="13">
    <location>
        <begin position="1248"/>
        <end position="1495"/>
    </location>
</feature>
<feature type="region of interest" description="Disordered" evidence="11">
    <location>
        <begin position="837"/>
        <end position="880"/>
    </location>
</feature>
<evidence type="ECO:0000256" key="7">
    <source>
        <dbReference type="ARBA" id="ARBA00022840"/>
    </source>
</evidence>
<dbReference type="Pfam" id="PF00005">
    <property type="entry name" value="ABC_tran"/>
    <property type="match status" value="2"/>
</dbReference>
<feature type="domain" description="ABC transmembrane type-1" evidence="14">
    <location>
        <begin position="911"/>
        <end position="1213"/>
    </location>
</feature>
<feature type="compositionally biased region" description="Basic and acidic residues" evidence="11">
    <location>
        <begin position="856"/>
        <end position="876"/>
    </location>
</feature>
<dbReference type="STRING" id="308745.A0A0F8WRT2"/>
<feature type="domain" description="ABC transporter" evidence="13">
    <location>
        <begin position="599"/>
        <end position="847"/>
    </location>
</feature>
<feature type="transmembrane region" description="Helical" evidence="12">
    <location>
        <begin position="266"/>
        <end position="287"/>
    </location>
</feature>
<dbReference type="InterPro" id="IPR027417">
    <property type="entry name" value="P-loop_NTPase"/>
</dbReference>
<name>A0A0F8WRT2_9EURO</name>
<organism evidence="15 16">
    <name type="scientific">Aspergillus rambellii</name>
    <dbReference type="NCBI Taxonomy" id="308745"/>
    <lineage>
        <taxon>Eukaryota</taxon>
        <taxon>Fungi</taxon>
        <taxon>Dikarya</taxon>
        <taxon>Ascomycota</taxon>
        <taxon>Pezizomycotina</taxon>
        <taxon>Eurotiomycetes</taxon>
        <taxon>Eurotiomycetidae</taxon>
        <taxon>Eurotiales</taxon>
        <taxon>Aspergillaceae</taxon>
        <taxon>Aspergillus</taxon>
        <taxon>Aspergillus subgen. Nidulantes</taxon>
    </lineage>
</organism>
<evidence type="ECO:0000256" key="1">
    <source>
        <dbReference type="ARBA" id="ARBA00004141"/>
    </source>
</evidence>
<comment type="similarity">
    <text evidence="2">Belongs to the ABC transporter superfamily. ABCC family. Conjugate transporter (TC 3.A.1.208) subfamily.</text>
</comment>
<dbReference type="PROSITE" id="PS50929">
    <property type="entry name" value="ABC_TM1F"/>
    <property type="match status" value="2"/>
</dbReference>
<reference evidence="15 16" key="1">
    <citation type="submission" date="2015-02" db="EMBL/GenBank/DDBJ databases">
        <title>Draft Genome Sequences of Two Closely-Related Aflatoxigenic Aspergillus Species Obtained from the Cote d'Ivoire.</title>
        <authorList>
            <person name="Moore G.G."/>
            <person name="Beltz S.B."/>
            <person name="Mack B.M."/>
        </authorList>
    </citation>
    <scope>NUCLEOTIDE SEQUENCE [LARGE SCALE GENOMIC DNA]</scope>
    <source>
        <strain evidence="15 16">SRRC1468</strain>
    </source>
</reference>
<evidence type="ECO:0000313" key="16">
    <source>
        <dbReference type="Proteomes" id="UP000034291"/>
    </source>
</evidence>
<dbReference type="CDD" id="cd18596">
    <property type="entry name" value="ABC_6TM_VMR1_D1_like"/>
    <property type="match status" value="1"/>
</dbReference>
<dbReference type="PANTHER" id="PTHR24223">
    <property type="entry name" value="ATP-BINDING CASSETTE SUB-FAMILY C"/>
    <property type="match status" value="1"/>
</dbReference>
<dbReference type="Gene3D" id="1.20.1560.10">
    <property type="entry name" value="ABC transporter type 1, transmembrane domain"/>
    <property type="match status" value="2"/>
</dbReference>
<feature type="transmembrane region" description="Helical" evidence="12">
    <location>
        <begin position="68"/>
        <end position="90"/>
    </location>
</feature>
<evidence type="ECO:0008006" key="17">
    <source>
        <dbReference type="Google" id="ProtNLM"/>
    </source>
</evidence>
<evidence type="ECO:0000256" key="5">
    <source>
        <dbReference type="ARBA" id="ARBA00022737"/>
    </source>
</evidence>
<dbReference type="CDD" id="cd03244">
    <property type="entry name" value="ABCC_MRP_domain2"/>
    <property type="match status" value="1"/>
</dbReference>
<dbReference type="Gene3D" id="3.40.50.300">
    <property type="entry name" value="P-loop containing nucleotide triphosphate hydrolases"/>
    <property type="match status" value="2"/>
</dbReference>
<feature type="transmembrane region" description="Helical" evidence="12">
    <location>
        <begin position="508"/>
        <end position="529"/>
    </location>
</feature>
<evidence type="ECO:0000256" key="9">
    <source>
        <dbReference type="ARBA" id="ARBA00023136"/>
    </source>
</evidence>
<feature type="transmembrane region" description="Helical" evidence="12">
    <location>
        <begin position="432"/>
        <end position="449"/>
    </location>
</feature>
<dbReference type="SUPFAM" id="SSF52540">
    <property type="entry name" value="P-loop containing nucleoside triphosphate hydrolases"/>
    <property type="match status" value="2"/>
</dbReference>
<comment type="subcellular location">
    <subcellularLocation>
        <location evidence="1">Membrane</location>
        <topology evidence="1">Multi-pass membrane protein</topology>
    </subcellularLocation>
</comment>
<feature type="transmembrane region" description="Helical" evidence="12">
    <location>
        <begin position="126"/>
        <end position="144"/>
    </location>
</feature>
<evidence type="ECO:0000256" key="8">
    <source>
        <dbReference type="ARBA" id="ARBA00022989"/>
    </source>
</evidence>
<dbReference type="InterPro" id="IPR003439">
    <property type="entry name" value="ABC_transporter-like_ATP-bd"/>
</dbReference>
<dbReference type="FunFam" id="3.40.50.300:FF:000610">
    <property type="entry name" value="Multidrug resistance-associated ABC transporter"/>
    <property type="match status" value="1"/>
</dbReference>
<dbReference type="OrthoDB" id="6500128at2759"/>
<evidence type="ECO:0000256" key="2">
    <source>
        <dbReference type="ARBA" id="ARBA00009726"/>
    </source>
</evidence>
<dbReference type="InterPro" id="IPR003593">
    <property type="entry name" value="AAA+_ATPase"/>
</dbReference>
<feature type="transmembrane region" description="Helical" evidence="12">
    <location>
        <begin position="971"/>
        <end position="992"/>
    </location>
</feature>
<comment type="caution">
    <text evidence="15">The sequence shown here is derived from an EMBL/GenBank/DDBJ whole genome shotgun (WGS) entry which is preliminary data.</text>
</comment>
<dbReference type="PROSITE" id="PS00211">
    <property type="entry name" value="ABC_TRANSPORTER_1"/>
    <property type="match status" value="1"/>
</dbReference>
<dbReference type="GO" id="GO:0005524">
    <property type="term" value="F:ATP binding"/>
    <property type="evidence" value="ECO:0007669"/>
    <property type="project" value="UniProtKB-KW"/>
</dbReference>
<dbReference type="InterPro" id="IPR036640">
    <property type="entry name" value="ABC1_TM_sf"/>
</dbReference>
<feature type="transmembrane region" description="Helical" evidence="12">
    <location>
        <begin position="907"/>
        <end position="931"/>
    </location>
</feature>
<dbReference type="PANTHER" id="PTHR24223:SF354">
    <property type="entry name" value="BILE ACID TRANSPORTER, PUTATIVE (EUROFUNG)-RELATED"/>
    <property type="match status" value="1"/>
</dbReference>
<dbReference type="FunFam" id="3.40.50.300:FF:000825">
    <property type="entry name" value="ABC bile acid transporter"/>
    <property type="match status" value="1"/>
</dbReference>
<keyword evidence="3" id="KW-0813">Transport</keyword>
<evidence type="ECO:0000256" key="10">
    <source>
        <dbReference type="ARBA" id="ARBA00023180"/>
    </source>
</evidence>
<dbReference type="InterPro" id="IPR011527">
    <property type="entry name" value="ABC1_TM_dom"/>
</dbReference>
<dbReference type="EMBL" id="JZBS01003712">
    <property type="protein sequence ID" value="KKK13962.1"/>
    <property type="molecule type" value="Genomic_DNA"/>
</dbReference>
<keyword evidence="9 12" id="KW-0472">Membrane</keyword>
<dbReference type="Proteomes" id="UP000034291">
    <property type="component" value="Unassembled WGS sequence"/>
</dbReference>
<evidence type="ECO:0000259" key="13">
    <source>
        <dbReference type="PROSITE" id="PS50893"/>
    </source>
</evidence>
<keyword evidence="4 12" id="KW-0812">Transmembrane</keyword>
<dbReference type="PROSITE" id="PS50893">
    <property type="entry name" value="ABC_TRANSPORTER_2"/>
    <property type="match status" value="2"/>
</dbReference>
<dbReference type="GO" id="GO:0016020">
    <property type="term" value="C:membrane"/>
    <property type="evidence" value="ECO:0007669"/>
    <property type="project" value="UniProtKB-SubCell"/>
</dbReference>
<dbReference type="GO" id="GO:0140359">
    <property type="term" value="F:ABC-type transporter activity"/>
    <property type="evidence" value="ECO:0007669"/>
    <property type="project" value="InterPro"/>
</dbReference>
<dbReference type="InterPro" id="IPR050173">
    <property type="entry name" value="ABC_transporter_C-like"/>
</dbReference>
<gene>
    <name evidence="15" type="ORF">ARAM_000200</name>
</gene>
<evidence type="ECO:0000313" key="15">
    <source>
        <dbReference type="EMBL" id="KKK13962.1"/>
    </source>
</evidence>
<keyword evidence="10" id="KW-0325">Glycoprotein</keyword>
<dbReference type="FunFam" id="1.20.1560.10:FF:000013">
    <property type="entry name" value="ABC transporter C family member 2"/>
    <property type="match status" value="1"/>
</dbReference>
<keyword evidence="5" id="KW-0677">Repeat</keyword>
<evidence type="ECO:0000256" key="3">
    <source>
        <dbReference type="ARBA" id="ARBA00022448"/>
    </source>
</evidence>
<feature type="region of interest" description="Disordered" evidence="11">
    <location>
        <begin position="362"/>
        <end position="382"/>
    </location>
</feature>
<evidence type="ECO:0000256" key="4">
    <source>
        <dbReference type="ARBA" id="ARBA00022692"/>
    </source>
</evidence>
<feature type="transmembrane region" description="Helical" evidence="12">
    <location>
        <begin position="1075"/>
        <end position="1093"/>
    </location>
</feature>
<protein>
    <recommendedName>
        <fullName evidence="17">ABC bile acid transporter</fullName>
    </recommendedName>
</protein>
<keyword evidence="6" id="KW-0547">Nucleotide-binding</keyword>
<proteinExistence type="inferred from homology"/>
<evidence type="ECO:0000256" key="12">
    <source>
        <dbReference type="SAM" id="Phobius"/>
    </source>
</evidence>
<dbReference type="CDD" id="cd18604">
    <property type="entry name" value="ABC_6TM_VMR1_D2_like"/>
    <property type="match status" value="1"/>
</dbReference>
<evidence type="ECO:0000259" key="14">
    <source>
        <dbReference type="PROSITE" id="PS50929"/>
    </source>
</evidence>
<feature type="transmembrane region" description="Helical" evidence="12">
    <location>
        <begin position="307"/>
        <end position="327"/>
    </location>
</feature>